<dbReference type="InterPro" id="IPR001584">
    <property type="entry name" value="Integrase_cat-core"/>
</dbReference>
<dbReference type="Gene3D" id="3.30.420.10">
    <property type="entry name" value="Ribonuclease H-like superfamily/Ribonuclease H"/>
    <property type="match status" value="1"/>
</dbReference>
<dbReference type="GO" id="GO:0003964">
    <property type="term" value="F:RNA-directed DNA polymerase activity"/>
    <property type="evidence" value="ECO:0007669"/>
    <property type="project" value="UniProtKB-KW"/>
</dbReference>
<feature type="domain" description="Integrase catalytic" evidence="1">
    <location>
        <begin position="37"/>
        <end position="225"/>
    </location>
</feature>
<dbReference type="EMBL" id="BQNB010009761">
    <property type="protein sequence ID" value="GJS68022.1"/>
    <property type="molecule type" value="Genomic_DNA"/>
</dbReference>
<sequence length="369" mass="43151">MSMKIYSGIKTKILEAHSEAYKDLKAPAEMLRGLDAQFERKDDSGLYFMDRIWIPLSSNIKAEHQKPSRLLQQPKIPELKWEKITMDLVIKLLKSSSGYDTIWVIVDRLTKIVVRHNVPVSIISDHDSRFTSRFWQTLQKVLGMQLDMSTTYHPQTDGQSEHTIQNFKDMPKTEVGESKLISLEIIQETTKMIIQIKERFKTTRDRQKSYADKRRKPLEFNVGDHVLLKVSPWKGMVHFGRKEKLAPRYVRPFEIVERVGPVAYRLRLPQELSSIHDTFHMSNLMKCLADATLQVPLGEIEISEKLHFMEEPIEIVDREVKKLKRRRIPIVKVCWDSKRGAEFTWEREDQFKSKYPHLFSSASPTDVTS</sequence>
<evidence type="ECO:0000313" key="2">
    <source>
        <dbReference type="EMBL" id="GJS68022.1"/>
    </source>
</evidence>
<protein>
    <submittedName>
        <fullName evidence="2">Reverse transcriptase domain-containing protein</fullName>
    </submittedName>
</protein>
<dbReference type="PROSITE" id="PS50994">
    <property type="entry name" value="INTEGRASE"/>
    <property type="match status" value="1"/>
</dbReference>
<reference evidence="2" key="2">
    <citation type="submission" date="2022-01" db="EMBL/GenBank/DDBJ databases">
        <authorList>
            <person name="Yamashiro T."/>
            <person name="Shiraishi A."/>
            <person name="Satake H."/>
            <person name="Nakayama K."/>
        </authorList>
    </citation>
    <scope>NUCLEOTIDE SEQUENCE</scope>
</reference>
<keyword evidence="2" id="KW-0548">Nucleotidyltransferase</keyword>
<proteinExistence type="predicted"/>
<dbReference type="SUPFAM" id="SSF53098">
    <property type="entry name" value="Ribonuclease H-like"/>
    <property type="match status" value="1"/>
</dbReference>
<dbReference type="InterPro" id="IPR012337">
    <property type="entry name" value="RNaseH-like_sf"/>
</dbReference>
<gene>
    <name evidence="2" type="ORF">Tco_0682587</name>
</gene>
<evidence type="ECO:0000313" key="3">
    <source>
        <dbReference type="Proteomes" id="UP001151760"/>
    </source>
</evidence>
<dbReference type="InterPro" id="IPR056924">
    <property type="entry name" value="SH3_Tf2-1"/>
</dbReference>
<keyword evidence="3" id="KW-1185">Reference proteome</keyword>
<dbReference type="InterPro" id="IPR036397">
    <property type="entry name" value="RNaseH_sf"/>
</dbReference>
<reference evidence="2" key="1">
    <citation type="journal article" date="2022" name="Int. J. Mol. Sci.">
        <title>Draft Genome of Tanacetum Coccineum: Genomic Comparison of Closely Related Tanacetum-Family Plants.</title>
        <authorList>
            <person name="Yamashiro T."/>
            <person name="Shiraishi A."/>
            <person name="Nakayama K."/>
            <person name="Satake H."/>
        </authorList>
    </citation>
    <scope>NUCLEOTIDE SEQUENCE</scope>
</reference>
<organism evidence="2 3">
    <name type="scientific">Tanacetum coccineum</name>
    <dbReference type="NCBI Taxonomy" id="301880"/>
    <lineage>
        <taxon>Eukaryota</taxon>
        <taxon>Viridiplantae</taxon>
        <taxon>Streptophyta</taxon>
        <taxon>Embryophyta</taxon>
        <taxon>Tracheophyta</taxon>
        <taxon>Spermatophyta</taxon>
        <taxon>Magnoliopsida</taxon>
        <taxon>eudicotyledons</taxon>
        <taxon>Gunneridae</taxon>
        <taxon>Pentapetalae</taxon>
        <taxon>asterids</taxon>
        <taxon>campanulids</taxon>
        <taxon>Asterales</taxon>
        <taxon>Asteraceae</taxon>
        <taxon>Asteroideae</taxon>
        <taxon>Anthemideae</taxon>
        <taxon>Anthemidinae</taxon>
        <taxon>Tanacetum</taxon>
    </lineage>
</organism>
<comment type="caution">
    <text evidence="2">The sequence shown here is derived from an EMBL/GenBank/DDBJ whole genome shotgun (WGS) entry which is preliminary data.</text>
</comment>
<dbReference type="Proteomes" id="UP001151760">
    <property type="component" value="Unassembled WGS sequence"/>
</dbReference>
<dbReference type="PANTHER" id="PTHR46148">
    <property type="entry name" value="CHROMO DOMAIN-CONTAINING PROTEIN"/>
    <property type="match status" value="1"/>
</dbReference>
<evidence type="ECO:0000259" key="1">
    <source>
        <dbReference type="PROSITE" id="PS50994"/>
    </source>
</evidence>
<name>A0ABQ4XTA3_9ASTR</name>
<accession>A0ABQ4XTA3</accession>
<keyword evidence="2" id="KW-0695">RNA-directed DNA polymerase</keyword>
<dbReference type="PANTHER" id="PTHR46148:SF59">
    <property type="entry name" value="NUCLEOTIDYLTRANSFERASE, RIBONUCLEASE H"/>
    <property type="match status" value="1"/>
</dbReference>
<dbReference type="Pfam" id="PF24626">
    <property type="entry name" value="SH3_Tf2-1"/>
    <property type="match status" value="1"/>
</dbReference>
<keyword evidence="2" id="KW-0808">Transferase</keyword>